<evidence type="ECO:0000256" key="2">
    <source>
        <dbReference type="ARBA" id="ARBA00022448"/>
    </source>
</evidence>
<dbReference type="InterPro" id="IPR004705">
    <property type="entry name" value="Cation/H_exchanger_CPA1_bac"/>
</dbReference>
<proteinExistence type="inferred from homology"/>
<keyword evidence="5 11" id="KW-0812">Transmembrane</keyword>
<comment type="caution">
    <text evidence="13">The sequence shown here is derived from an EMBL/GenBank/DDBJ whole genome shotgun (WGS) entry which is preliminary data.</text>
</comment>
<dbReference type="PANTHER" id="PTHR10110:SF86">
    <property type="entry name" value="SODIUM_HYDROGEN EXCHANGER 7"/>
    <property type="match status" value="1"/>
</dbReference>
<dbReference type="Pfam" id="PF00999">
    <property type="entry name" value="Na_H_Exchanger"/>
    <property type="match status" value="1"/>
</dbReference>
<keyword evidence="9 11" id="KW-0472">Membrane</keyword>
<feature type="transmembrane region" description="Helical" evidence="11">
    <location>
        <begin position="242"/>
        <end position="260"/>
    </location>
</feature>
<evidence type="ECO:0000256" key="10">
    <source>
        <dbReference type="ARBA" id="ARBA00023201"/>
    </source>
</evidence>
<dbReference type="InterPro" id="IPR018422">
    <property type="entry name" value="Cation/H_exchanger_CPA1"/>
</dbReference>
<protein>
    <submittedName>
        <fullName evidence="13">Na+/H+ antiporter</fullName>
    </submittedName>
</protein>
<dbReference type="AlphaFoldDB" id="A0A2N4XW47"/>
<evidence type="ECO:0000256" key="3">
    <source>
        <dbReference type="ARBA" id="ARBA00022449"/>
    </source>
</evidence>
<keyword evidence="8 11" id="KW-0406">Ion transport</keyword>
<evidence type="ECO:0000256" key="7">
    <source>
        <dbReference type="ARBA" id="ARBA00023053"/>
    </source>
</evidence>
<dbReference type="GO" id="GO:0015385">
    <property type="term" value="F:sodium:proton antiporter activity"/>
    <property type="evidence" value="ECO:0007669"/>
    <property type="project" value="InterPro"/>
</dbReference>
<feature type="transmembrane region" description="Helical" evidence="11">
    <location>
        <begin position="156"/>
        <end position="179"/>
    </location>
</feature>
<keyword evidence="3 11" id="KW-0050">Antiport</keyword>
<evidence type="ECO:0000313" key="14">
    <source>
        <dbReference type="Proteomes" id="UP000234253"/>
    </source>
</evidence>
<evidence type="ECO:0000313" key="13">
    <source>
        <dbReference type="EMBL" id="PLK58146.1"/>
    </source>
</evidence>
<evidence type="ECO:0000256" key="6">
    <source>
        <dbReference type="ARBA" id="ARBA00022989"/>
    </source>
</evidence>
<comment type="function">
    <text evidence="11">Na(+)/H(+) antiporter that extrudes sodium in exchange for external protons.</text>
</comment>
<keyword evidence="10 11" id="KW-0739">Sodium transport</keyword>
<organism evidence="13 14">
    <name type="scientific">Candidatus Palibaumannia cicadellinicola</name>
    <dbReference type="NCBI Taxonomy" id="186490"/>
    <lineage>
        <taxon>Bacteria</taxon>
        <taxon>Pseudomonadati</taxon>
        <taxon>Pseudomonadota</taxon>
        <taxon>Gammaproteobacteria</taxon>
        <taxon>Candidatus Palibaumannia</taxon>
    </lineage>
</organism>
<dbReference type="NCBIfam" id="TIGR00831">
    <property type="entry name" value="a_cpa1"/>
    <property type="match status" value="1"/>
</dbReference>
<feature type="transmembrane region" description="Helical" evidence="11">
    <location>
        <begin position="7"/>
        <end position="26"/>
    </location>
</feature>
<comment type="similarity">
    <text evidence="11">Belongs to the monovalent cation:proton antiporter 1 (CPA1) transporter (TC 2.A.36) family.</text>
</comment>
<keyword evidence="6 11" id="KW-1133">Transmembrane helix</keyword>
<feature type="transmembrane region" description="Helical" evidence="11">
    <location>
        <begin position="185"/>
        <end position="206"/>
    </location>
</feature>
<dbReference type="RefSeq" id="WP_101627140.1">
    <property type="nucleotide sequence ID" value="NZ_NJPO01000176.1"/>
</dbReference>
<dbReference type="OrthoDB" id="9809206at2"/>
<feature type="domain" description="Cation/H+ exchanger transmembrane" evidence="12">
    <location>
        <begin position="13"/>
        <end position="421"/>
    </location>
</feature>
<evidence type="ECO:0000256" key="11">
    <source>
        <dbReference type="RuleBase" id="RU366002"/>
    </source>
</evidence>
<keyword evidence="7 11" id="KW-0915">Sodium</keyword>
<sequence>MEIFFTILILTLIVSLSGVVIHILPFQIPLPLMQIVLGALLAWPKFGLHVDFNPELFLVLFIPPLLFSDGWKMPARDFLRHCGEIVSLALVLVIITVVGIGYFIYWIVPGMSLVAALALAAVLSPTDAVALSGIVKEGRIPKTLMNILQGEALMNDASGLVLLKFAIAVAMGTMAFTVGGVSLEFIKVAAGGLLVGVSVTWGYSKLLRLIIRWSCDDSATQTVLLLLLPFVAYLIAEHVGVSGILAAVASGMTIGQYGMTSSNAPLALRLRGNSVWSMLEFIFNGIVFIMLGLQLPDILATSINQAKLDPTIQTWMLFTDVVFLYVALMLLRFSWLWLMKRISLRFMKKRPMVFCEYSTQEILIASFAGVRGAITLAGVLSIPLQLSDGTAFPSRYQLVFIATGVILLSLICCVIILPLLLRGIAVSDTDTVLFHKEEQIARMIAAEVAIESIRQIEFQLANSQEYNFEKQIVNEVSVRVISHLRRRIDGHADAESAILMNHWERSMWLNALRAERCEYYHLCTQQKISNDILIKLLRDLDLLEALLIEKKHE</sequence>
<dbReference type="EMBL" id="NJPO01000176">
    <property type="protein sequence ID" value="PLK58146.1"/>
    <property type="molecule type" value="Genomic_DNA"/>
</dbReference>
<dbReference type="Gene3D" id="6.10.140.1330">
    <property type="match status" value="1"/>
</dbReference>
<comment type="subcellular location">
    <subcellularLocation>
        <location evidence="11">Cell inner membrane</location>
        <topology evidence="11">Multi-pass membrane protein</topology>
    </subcellularLocation>
    <subcellularLocation>
        <location evidence="1">Cell membrane</location>
        <topology evidence="1">Multi-pass membrane protein</topology>
    </subcellularLocation>
</comment>
<evidence type="ECO:0000256" key="1">
    <source>
        <dbReference type="ARBA" id="ARBA00004651"/>
    </source>
</evidence>
<dbReference type="InterPro" id="IPR006153">
    <property type="entry name" value="Cation/H_exchanger_TM"/>
</dbReference>
<feature type="transmembrane region" description="Helical" evidence="11">
    <location>
        <begin position="218"/>
        <end position="236"/>
    </location>
</feature>
<keyword evidence="2 11" id="KW-0813">Transport</keyword>
<reference evidence="13 14" key="1">
    <citation type="submission" date="2017-06" db="EMBL/GenBank/DDBJ databases">
        <title>Metabolic interaction between xylem feeders and their symbionts.</title>
        <authorList>
            <person name="Chouaia B."/>
        </authorList>
    </citation>
    <scope>NUCLEOTIDE SEQUENCE [LARGE SCALE GENOMIC DNA]</scope>
    <source>
        <strain evidence="13 14">Gra</strain>
    </source>
</reference>
<dbReference type="GO" id="GO:0098719">
    <property type="term" value="P:sodium ion import across plasma membrane"/>
    <property type="evidence" value="ECO:0007669"/>
    <property type="project" value="TreeGrafter"/>
</dbReference>
<dbReference type="Proteomes" id="UP000234253">
    <property type="component" value="Unassembled WGS sequence"/>
</dbReference>
<evidence type="ECO:0000256" key="9">
    <source>
        <dbReference type="ARBA" id="ARBA00023136"/>
    </source>
</evidence>
<dbReference type="PANTHER" id="PTHR10110">
    <property type="entry name" value="SODIUM/HYDROGEN EXCHANGER"/>
    <property type="match status" value="1"/>
</dbReference>
<evidence type="ECO:0000256" key="4">
    <source>
        <dbReference type="ARBA" id="ARBA00022475"/>
    </source>
</evidence>
<evidence type="ECO:0000256" key="5">
    <source>
        <dbReference type="ARBA" id="ARBA00022692"/>
    </source>
</evidence>
<name>A0A2N4XW47_9GAMM</name>
<evidence type="ECO:0000256" key="8">
    <source>
        <dbReference type="ARBA" id="ARBA00023065"/>
    </source>
</evidence>
<feature type="transmembrane region" description="Helical" evidence="11">
    <location>
        <begin position="281"/>
        <end position="303"/>
    </location>
</feature>
<feature type="transmembrane region" description="Helical" evidence="11">
    <location>
        <begin position="315"/>
        <end position="338"/>
    </location>
</feature>
<feature type="transmembrane region" description="Helical" evidence="11">
    <location>
        <begin position="114"/>
        <end position="135"/>
    </location>
</feature>
<feature type="transmembrane region" description="Helical" evidence="11">
    <location>
        <begin position="88"/>
        <end position="108"/>
    </location>
</feature>
<gene>
    <name evidence="13" type="ORF">CEX73_03230</name>
</gene>
<dbReference type="GO" id="GO:0005886">
    <property type="term" value="C:plasma membrane"/>
    <property type="evidence" value="ECO:0007669"/>
    <property type="project" value="UniProtKB-SubCell"/>
</dbReference>
<accession>A0A2N4XW47</accession>
<dbReference type="GO" id="GO:0015386">
    <property type="term" value="F:potassium:proton antiporter activity"/>
    <property type="evidence" value="ECO:0007669"/>
    <property type="project" value="TreeGrafter"/>
</dbReference>
<feature type="transmembrane region" description="Helical" evidence="11">
    <location>
        <begin position="359"/>
        <end position="384"/>
    </location>
</feature>
<feature type="transmembrane region" description="Helical" evidence="11">
    <location>
        <begin position="396"/>
        <end position="421"/>
    </location>
</feature>
<evidence type="ECO:0000259" key="12">
    <source>
        <dbReference type="Pfam" id="PF00999"/>
    </source>
</evidence>
<keyword evidence="4" id="KW-1003">Cell membrane</keyword>
<dbReference type="GO" id="GO:0051453">
    <property type="term" value="P:regulation of intracellular pH"/>
    <property type="evidence" value="ECO:0007669"/>
    <property type="project" value="TreeGrafter"/>
</dbReference>
<keyword evidence="11" id="KW-0997">Cell inner membrane</keyword>